<accession>A0A9Q4ZJ18</accession>
<evidence type="ECO:0000256" key="7">
    <source>
        <dbReference type="ARBA" id="ARBA00022676"/>
    </source>
</evidence>
<dbReference type="RefSeq" id="WP_084962936.1">
    <property type="nucleotide sequence ID" value="NZ_CP095477.1"/>
</dbReference>
<name>A0A9Q4ZJ18_RHOHA</name>
<dbReference type="NCBIfam" id="NF000996">
    <property type="entry name" value="PRK00105.1"/>
    <property type="match status" value="1"/>
</dbReference>
<evidence type="ECO:0000256" key="3">
    <source>
        <dbReference type="ARBA" id="ARBA00007110"/>
    </source>
</evidence>
<dbReference type="Proteomes" id="UP000608063">
    <property type="component" value="Unassembled WGS sequence"/>
</dbReference>
<comment type="similarity">
    <text evidence="3 11">Belongs to the CobT family.</text>
</comment>
<evidence type="ECO:0000256" key="5">
    <source>
        <dbReference type="ARBA" id="ARBA00015486"/>
    </source>
</evidence>
<dbReference type="Pfam" id="PF02277">
    <property type="entry name" value="DBI_PRT"/>
    <property type="match status" value="1"/>
</dbReference>
<dbReference type="InterPro" id="IPR023195">
    <property type="entry name" value="Nict_dMeBzImd_PRibTrfase_N"/>
</dbReference>
<sequence>MTSEPVSPSAPLYEPLTPPDAGAREQALARQSMLTKPTGALGRLEELSVWAAACQGVCPPHIFARPRVVVFAGDHGIARGGVSAYPPEVTAQMVANIQGGGAAVNVLADVAGASVRVVDLSVDADTDPVVSAYKIRRSSGSIDREDALTHEETLRAVAAGRAIADEEIDSGADLLIAGEMGIGNTTPATVLIAALTDTEPVAAVGRGTGVDDAGWMRKTAAIRDALRRARPHVRDAVGLLRTVSGADLAAMAGFLAQASARRTPVIVDGLVVTASAVVAEALAPGAREWWVAGHRSTEPAHSIALRHLGLDPILGLDMRLGEGSGAVAALPILQGAVATLAHMATFDSAGVSNNTELEPEPDGAAAESN</sequence>
<feature type="active site" description="Proton acceptor" evidence="11">
    <location>
        <position position="322"/>
    </location>
</feature>
<evidence type="ECO:0000313" key="14">
    <source>
        <dbReference type="EMBL" id="NKW42882.1"/>
    </source>
</evidence>
<dbReference type="GO" id="GO:0009236">
    <property type="term" value="P:cobalamin biosynthetic process"/>
    <property type="evidence" value="ECO:0007669"/>
    <property type="project" value="UniProtKB-UniRule"/>
</dbReference>
<evidence type="ECO:0000256" key="9">
    <source>
        <dbReference type="ARBA" id="ARBA00030686"/>
    </source>
</evidence>
<dbReference type="EMBL" id="WVDC01000005">
    <property type="protein sequence ID" value="NKW42882.1"/>
    <property type="molecule type" value="Genomic_DNA"/>
</dbReference>
<dbReference type="Gene3D" id="1.10.1610.10">
    <property type="match status" value="1"/>
</dbReference>
<reference evidence="13" key="1">
    <citation type="journal article" date="2020" name="Environ. Microbiol.">
        <title>The novel and transferable erm(51) gene confers Macrolides, Lincosamides, and Streptogramins B (MLSB) resistance to clonal Rhodococcus equi in the environment.</title>
        <authorList>
            <person name="Huber L."/>
            <person name="Giguere S."/>
            <person name="Slovis N.M."/>
            <person name="Alvarez-Narvaez S."/>
            <person name="Hart K.A."/>
            <person name="Greiter M."/>
            <person name="Morris E.R.A."/>
            <person name="Cohen N.D."/>
        </authorList>
    </citation>
    <scope>NUCLEOTIDE SEQUENCE</scope>
    <source>
        <strain evidence="13">Lh_116_1</strain>
        <strain evidence="14">Lh_16_1</strain>
    </source>
</reference>
<organism evidence="13 15">
    <name type="scientific">Rhodococcus hoagii</name>
    <name type="common">Corynebacterium equii</name>
    <dbReference type="NCBI Taxonomy" id="43767"/>
    <lineage>
        <taxon>Bacteria</taxon>
        <taxon>Bacillati</taxon>
        <taxon>Actinomycetota</taxon>
        <taxon>Actinomycetes</taxon>
        <taxon>Mycobacteriales</taxon>
        <taxon>Nocardiaceae</taxon>
        <taxon>Prescottella</taxon>
    </lineage>
</organism>
<keyword evidence="8 11" id="KW-0808">Transferase</keyword>
<evidence type="ECO:0000313" key="13">
    <source>
        <dbReference type="EMBL" id="NKT77569.1"/>
    </source>
</evidence>
<keyword evidence="6 11" id="KW-0169">Cobalamin biosynthesis</keyword>
<evidence type="ECO:0000256" key="6">
    <source>
        <dbReference type="ARBA" id="ARBA00022573"/>
    </source>
</evidence>
<dbReference type="NCBIfam" id="TIGR03160">
    <property type="entry name" value="cobT_DBIPRT"/>
    <property type="match status" value="1"/>
</dbReference>
<evidence type="ECO:0000256" key="10">
    <source>
        <dbReference type="ARBA" id="ARBA00047340"/>
    </source>
</evidence>
<dbReference type="InterPro" id="IPR036087">
    <property type="entry name" value="Nict_dMeBzImd_PRibTrfase_sf"/>
</dbReference>
<dbReference type="PANTHER" id="PTHR43463:SF1">
    <property type="entry name" value="NICOTINATE-NUCLEOTIDE--DIMETHYLBENZIMIDAZOLE PHOSPHORIBOSYLTRANSFERASE"/>
    <property type="match status" value="1"/>
</dbReference>
<comment type="function">
    <text evidence="1 11">Catalyzes the synthesis of alpha-ribazole-5'-phosphate from nicotinate mononucleotide (NAMN) and 5,6-dimethylbenzimidazole (DMB).</text>
</comment>
<feature type="region of interest" description="Disordered" evidence="12">
    <location>
        <begin position="1"/>
        <end position="24"/>
    </location>
</feature>
<dbReference type="PANTHER" id="PTHR43463">
    <property type="entry name" value="NICOTINATE-NUCLEOTIDE--DIMETHYLBENZIMIDAZOLE PHOSPHORIBOSYLTRANSFERASE"/>
    <property type="match status" value="1"/>
</dbReference>
<evidence type="ECO:0000256" key="2">
    <source>
        <dbReference type="ARBA" id="ARBA00005049"/>
    </source>
</evidence>
<gene>
    <name evidence="11 13" type="primary">cobT</name>
    <name evidence="13" type="ORF">GS882_05025</name>
    <name evidence="14" type="ORF">GS947_15015</name>
</gene>
<dbReference type="Gene3D" id="3.40.50.10210">
    <property type="match status" value="1"/>
</dbReference>
<comment type="caution">
    <text evidence="13">The sequence shown here is derived from an EMBL/GenBank/DDBJ whole genome shotgun (WGS) entry which is preliminary data.</text>
</comment>
<dbReference type="EC" id="2.4.2.21" evidence="4 11"/>
<dbReference type="EMBL" id="WVBC01000002">
    <property type="protein sequence ID" value="NKT77569.1"/>
    <property type="molecule type" value="Genomic_DNA"/>
</dbReference>
<evidence type="ECO:0000256" key="11">
    <source>
        <dbReference type="HAMAP-Rule" id="MF_00230"/>
    </source>
</evidence>
<evidence type="ECO:0000256" key="8">
    <source>
        <dbReference type="ARBA" id="ARBA00022679"/>
    </source>
</evidence>
<dbReference type="AlphaFoldDB" id="A0A9Q4ZJ18"/>
<evidence type="ECO:0000256" key="1">
    <source>
        <dbReference type="ARBA" id="ARBA00002197"/>
    </source>
</evidence>
<dbReference type="SUPFAM" id="SSF52733">
    <property type="entry name" value="Nicotinate mononucleotide:5,6-dimethylbenzimidazole phosphoribosyltransferase (CobT)"/>
    <property type="match status" value="1"/>
</dbReference>
<dbReference type="InterPro" id="IPR017846">
    <property type="entry name" value="Nict_dMeBzImd_PRibTrfase_bact"/>
</dbReference>
<evidence type="ECO:0000313" key="15">
    <source>
        <dbReference type="Proteomes" id="UP000603463"/>
    </source>
</evidence>
<evidence type="ECO:0000256" key="12">
    <source>
        <dbReference type="SAM" id="MobiDB-lite"/>
    </source>
</evidence>
<dbReference type="CDD" id="cd02439">
    <property type="entry name" value="DMB-PRT_CobT"/>
    <property type="match status" value="1"/>
</dbReference>
<proteinExistence type="inferred from homology"/>
<dbReference type="GO" id="GO:0008939">
    <property type="term" value="F:nicotinate-nucleotide-dimethylbenzimidazole phosphoribosyltransferase activity"/>
    <property type="evidence" value="ECO:0007669"/>
    <property type="project" value="UniProtKB-UniRule"/>
</dbReference>
<dbReference type="Proteomes" id="UP000603463">
    <property type="component" value="Unassembled WGS sequence"/>
</dbReference>
<keyword evidence="7 11" id="KW-0328">Glycosyltransferase</keyword>
<dbReference type="HAMAP" id="MF_00230">
    <property type="entry name" value="CobT"/>
    <property type="match status" value="1"/>
</dbReference>
<comment type="catalytic activity">
    <reaction evidence="10 11">
        <text>5,6-dimethylbenzimidazole + nicotinate beta-D-ribonucleotide = alpha-ribazole 5'-phosphate + nicotinate + H(+)</text>
        <dbReference type="Rhea" id="RHEA:11196"/>
        <dbReference type="ChEBI" id="CHEBI:15378"/>
        <dbReference type="ChEBI" id="CHEBI:15890"/>
        <dbReference type="ChEBI" id="CHEBI:32544"/>
        <dbReference type="ChEBI" id="CHEBI:57502"/>
        <dbReference type="ChEBI" id="CHEBI:57918"/>
        <dbReference type="EC" id="2.4.2.21"/>
    </reaction>
</comment>
<protein>
    <recommendedName>
        <fullName evidence="5 11">Nicotinate-nucleotide--dimethylbenzimidazole phosphoribosyltransferase</fullName>
        <shortName evidence="11">NN:DBI PRT</shortName>
        <ecNumber evidence="4 11">2.4.2.21</ecNumber>
    </recommendedName>
    <alternativeName>
        <fullName evidence="9 11">N(1)-alpha-phosphoribosyltransferase</fullName>
    </alternativeName>
</protein>
<dbReference type="FunFam" id="3.40.50.10210:FF:000001">
    <property type="entry name" value="Nicotinate-nucleotide--dimethylbenzimidazole phosphoribosyltransferase"/>
    <property type="match status" value="1"/>
</dbReference>
<comment type="pathway">
    <text evidence="2 11">Nucleoside biosynthesis; alpha-ribazole biosynthesis; alpha-ribazole from 5,6-dimethylbenzimidazole: step 1/2.</text>
</comment>
<evidence type="ECO:0000256" key="4">
    <source>
        <dbReference type="ARBA" id="ARBA00011991"/>
    </source>
</evidence>
<dbReference type="InterPro" id="IPR003200">
    <property type="entry name" value="Nict_dMeBzImd_PRibTrfase"/>
</dbReference>